<comment type="caution">
    <text evidence="2">The sequence shown here is derived from an EMBL/GenBank/DDBJ whole genome shotgun (WGS) entry which is preliminary data.</text>
</comment>
<reference evidence="2 3" key="2">
    <citation type="journal article" date="2017" name="Front. Plant Sci.">
        <title>Gene Classification and Mining of Molecular Markers Useful in Red Clover (Trifolium pratense) Breeding.</title>
        <authorList>
            <person name="Istvanek J."/>
            <person name="Dluhosova J."/>
            <person name="Dluhos P."/>
            <person name="Patkova L."/>
            <person name="Nedelnik J."/>
            <person name="Repkova J."/>
        </authorList>
    </citation>
    <scope>NUCLEOTIDE SEQUENCE [LARGE SCALE GENOMIC DNA]</scope>
    <source>
        <strain evidence="3">cv. Tatra</strain>
        <tissue evidence="2">Young leaves</tissue>
    </source>
</reference>
<sequence length="251" mass="28003">MKTNKEASLYTIDLDDSSLNQAYATATALFAILGEWMILFLTCSIALFFIPLTPSFTLHSTTSTVLNVTNGKTFTANLGIEFLAEDSNTIGSTIYYDSLHLSLFHRQEKLSTFSLPEPLFYNEPAKDLTQEAKFRNVSMMIDEWRNIHGHGESCGFVYLDLRFSANARFAQPMWPVMKDKLEGNCGEVKVEMCPSSTSTVVVNSFLASCDVYSDLVTTVRIALFGMLIFLLVIAVAVPLLVEHFFCSTTFS</sequence>
<feature type="transmembrane region" description="Helical" evidence="1">
    <location>
        <begin position="23"/>
        <end position="50"/>
    </location>
</feature>
<organism evidence="2 3">
    <name type="scientific">Trifolium pratense</name>
    <name type="common">Red clover</name>
    <dbReference type="NCBI Taxonomy" id="57577"/>
    <lineage>
        <taxon>Eukaryota</taxon>
        <taxon>Viridiplantae</taxon>
        <taxon>Streptophyta</taxon>
        <taxon>Embryophyta</taxon>
        <taxon>Tracheophyta</taxon>
        <taxon>Spermatophyta</taxon>
        <taxon>Magnoliopsida</taxon>
        <taxon>eudicotyledons</taxon>
        <taxon>Gunneridae</taxon>
        <taxon>Pentapetalae</taxon>
        <taxon>rosids</taxon>
        <taxon>fabids</taxon>
        <taxon>Fabales</taxon>
        <taxon>Fabaceae</taxon>
        <taxon>Papilionoideae</taxon>
        <taxon>50 kb inversion clade</taxon>
        <taxon>NPAAA clade</taxon>
        <taxon>Hologalegina</taxon>
        <taxon>IRL clade</taxon>
        <taxon>Trifolieae</taxon>
        <taxon>Trifolium</taxon>
    </lineage>
</organism>
<evidence type="ECO:0000313" key="2">
    <source>
        <dbReference type="EMBL" id="PNY11681.1"/>
    </source>
</evidence>
<keyword evidence="1" id="KW-1133">Transmembrane helix</keyword>
<dbReference type="AlphaFoldDB" id="A0A2K3P8R2"/>
<evidence type="ECO:0000313" key="3">
    <source>
        <dbReference type="Proteomes" id="UP000236291"/>
    </source>
</evidence>
<evidence type="ECO:0000256" key="1">
    <source>
        <dbReference type="SAM" id="Phobius"/>
    </source>
</evidence>
<reference evidence="2 3" key="1">
    <citation type="journal article" date="2014" name="Am. J. Bot.">
        <title>Genome assembly and annotation for red clover (Trifolium pratense; Fabaceae).</title>
        <authorList>
            <person name="Istvanek J."/>
            <person name="Jaros M."/>
            <person name="Krenek A."/>
            <person name="Repkova J."/>
        </authorList>
    </citation>
    <scope>NUCLEOTIDE SEQUENCE [LARGE SCALE GENOMIC DNA]</scope>
    <source>
        <strain evidence="3">cv. Tatra</strain>
        <tissue evidence="2">Young leaves</tissue>
    </source>
</reference>
<accession>A0A2K3P8R2</accession>
<keyword evidence="1" id="KW-0812">Transmembrane</keyword>
<keyword evidence="1" id="KW-0472">Membrane</keyword>
<dbReference type="EMBL" id="ASHM01004709">
    <property type="protein sequence ID" value="PNY11681.1"/>
    <property type="molecule type" value="Genomic_DNA"/>
</dbReference>
<protein>
    <recommendedName>
        <fullName evidence="4">Transmembrane protein</fullName>
    </recommendedName>
</protein>
<evidence type="ECO:0008006" key="4">
    <source>
        <dbReference type="Google" id="ProtNLM"/>
    </source>
</evidence>
<gene>
    <name evidence="2" type="ORF">L195_g008292</name>
</gene>
<proteinExistence type="predicted"/>
<dbReference type="Proteomes" id="UP000236291">
    <property type="component" value="Unassembled WGS sequence"/>
</dbReference>
<feature type="transmembrane region" description="Helical" evidence="1">
    <location>
        <begin position="221"/>
        <end position="241"/>
    </location>
</feature>
<name>A0A2K3P8R2_TRIPR</name>